<gene>
    <name evidence="2" type="ORF">C484_03384</name>
</gene>
<evidence type="ECO:0000313" key="3">
    <source>
        <dbReference type="Proteomes" id="UP000011648"/>
    </source>
</evidence>
<dbReference type="Pfam" id="PF24038">
    <property type="entry name" value="DUF7347"/>
    <property type="match status" value="1"/>
</dbReference>
<comment type="caution">
    <text evidence="2">The sequence shown here is derived from an EMBL/GenBank/DDBJ whole genome shotgun (WGS) entry which is preliminary data.</text>
</comment>
<dbReference type="OrthoDB" id="8482at2157"/>
<feature type="domain" description="DUF7347" evidence="1">
    <location>
        <begin position="33"/>
        <end position="107"/>
    </location>
</feature>
<accession>M0AF97</accession>
<dbReference type="AlphaFoldDB" id="M0AF97"/>
<dbReference type="InterPro" id="IPR055771">
    <property type="entry name" value="DUF7347"/>
</dbReference>
<dbReference type="Gene3D" id="1.10.10.10">
    <property type="entry name" value="Winged helix-like DNA-binding domain superfamily/Winged helix DNA-binding domain"/>
    <property type="match status" value="1"/>
</dbReference>
<dbReference type="RefSeq" id="WP_006824559.1">
    <property type="nucleotide sequence ID" value="NZ_AOIL01000012.1"/>
</dbReference>
<dbReference type="PATRIC" id="fig|1230458.4.peg.673"/>
<name>M0AF97_9EURY</name>
<dbReference type="InterPro" id="IPR036388">
    <property type="entry name" value="WH-like_DNA-bd_sf"/>
</dbReference>
<keyword evidence="3" id="KW-1185">Reference proteome</keyword>
<dbReference type="STRING" id="1230458.C484_03384"/>
<protein>
    <submittedName>
        <fullName evidence="2">Citrate synthase</fullName>
    </submittedName>
</protein>
<sequence>MAIPHWLCSENHAAHEPPIAERSLETNELETVTDALAVLSNTIRLEILTVLYNRSEPISYTTLRESASIEDKGKFNYHLRRLDGFGLLYSDNGTYSLSQRGETLIRDIIEAQALRD</sequence>
<evidence type="ECO:0000259" key="1">
    <source>
        <dbReference type="Pfam" id="PF24038"/>
    </source>
</evidence>
<dbReference type="Proteomes" id="UP000011648">
    <property type="component" value="Unassembled WGS sequence"/>
</dbReference>
<proteinExistence type="predicted"/>
<dbReference type="InterPro" id="IPR036390">
    <property type="entry name" value="WH_DNA-bd_sf"/>
</dbReference>
<organism evidence="2 3">
    <name type="scientific">Natrialba taiwanensis DSM 12281</name>
    <dbReference type="NCBI Taxonomy" id="1230458"/>
    <lineage>
        <taxon>Archaea</taxon>
        <taxon>Methanobacteriati</taxon>
        <taxon>Methanobacteriota</taxon>
        <taxon>Stenosarchaea group</taxon>
        <taxon>Halobacteria</taxon>
        <taxon>Halobacteriales</taxon>
        <taxon>Natrialbaceae</taxon>
        <taxon>Natrialba</taxon>
    </lineage>
</organism>
<dbReference type="SUPFAM" id="SSF46785">
    <property type="entry name" value="Winged helix' DNA-binding domain"/>
    <property type="match status" value="1"/>
</dbReference>
<reference evidence="2 3" key="1">
    <citation type="journal article" date="2014" name="PLoS Genet.">
        <title>Phylogenetically driven sequencing of extremely halophilic archaea reveals strategies for static and dynamic osmo-response.</title>
        <authorList>
            <person name="Becker E.A."/>
            <person name="Seitzer P.M."/>
            <person name="Tritt A."/>
            <person name="Larsen D."/>
            <person name="Krusor M."/>
            <person name="Yao A.I."/>
            <person name="Wu D."/>
            <person name="Madern D."/>
            <person name="Eisen J.A."/>
            <person name="Darling A.E."/>
            <person name="Facciotti M.T."/>
        </authorList>
    </citation>
    <scope>NUCLEOTIDE SEQUENCE [LARGE SCALE GENOMIC DNA]</scope>
    <source>
        <strain evidence="2 3">DSM 12281</strain>
    </source>
</reference>
<dbReference type="EMBL" id="AOIL01000012">
    <property type="protein sequence ID" value="ELY95998.1"/>
    <property type="molecule type" value="Genomic_DNA"/>
</dbReference>
<evidence type="ECO:0000313" key="2">
    <source>
        <dbReference type="EMBL" id="ELY95998.1"/>
    </source>
</evidence>